<proteinExistence type="predicted"/>
<reference evidence="1 2" key="1">
    <citation type="submission" date="2020-05" db="EMBL/GenBank/DDBJ databases">
        <title>Complete genome sequence of Gemmatimonas greenlandica TET16.</title>
        <authorList>
            <person name="Zeng Y."/>
        </authorList>
    </citation>
    <scope>NUCLEOTIDE SEQUENCE [LARGE SCALE GENOMIC DNA]</scope>
    <source>
        <strain evidence="1 2">TET16</strain>
    </source>
</reference>
<protein>
    <recommendedName>
        <fullName evidence="3">Esterase</fullName>
    </recommendedName>
</protein>
<dbReference type="EMBL" id="CP053085">
    <property type="protein sequence ID" value="QJR36559.1"/>
    <property type="molecule type" value="Genomic_DNA"/>
</dbReference>
<dbReference type="Proteomes" id="UP000500938">
    <property type="component" value="Chromosome"/>
</dbReference>
<evidence type="ECO:0000313" key="1">
    <source>
        <dbReference type="EMBL" id="QJR36559.1"/>
    </source>
</evidence>
<dbReference type="InterPro" id="IPR029058">
    <property type="entry name" value="AB_hydrolase_fold"/>
</dbReference>
<dbReference type="InterPro" id="IPR000801">
    <property type="entry name" value="Esterase-like"/>
</dbReference>
<keyword evidence="2" id="KW-1185">Reference proteome</keyword>
<organism evidence="1 2">
    <name type="scientific">Gemmatimonas groenlandica</name>
    <dbReference type="NCBI Taxonomy" id="2732249"/>
    <lineage>
        <taxon>Bacteria</taxon>
        <taxon>Pseudomonadati</taxon>
        <taxon>Gemmatimonadota</taxon>
        <taxon>Gemmatimonadia</taxon>
        <taxon>Gemmatimonadales</taxon>
        <taxon>Gemmatimonadaceae</taxon>
        <taxon>Gemmatimonas</taxon>
    </lineage>
</organism>
<dbReference type="Pfam" id="PF00756">
    <property type="entry name" value="Esterase"/>
    <property type="match status" value="1"/>
</dbReference>
<sequence>MMRRGRDVLFRVAAGLLAVGGFPSVGDAQAQTPARVLRIASTVLNETRAVHVQLPPNYAMARQRYPVVILLDGQVRAFFDLAVASTNYNLTGDAQRFAMPPQIVVGVEQGERSIDLARNADAFYRFLTTEVLPRVDREYRTMPFRTLIGHSLGARFALAMMCRTPTEFSAIIAISGALPDSSRDESTRCLSSPAAGGTATTSLRHLVISGGSLEPRTMASTDRLFTTLRDRLSAQSAPAWRIHRVDATGLEHTGAPLVGIPMGLRFVFDGEAWDLPPSIADSLRDRLGDPDALLAAGVAAVSARIGQPVAPTATWMATVVRTWLARRDARAALAAAERLVRDYPEQVDSHTLLADARELNGDLDGTRKAITAALDLSNRIAWHDERQKAAVQAFLRRSLAERAP</sequence>
<dbReference type="AlphaFoldDB" id="A0A6M4IS45"/>
<name>A0A6M4IS45_9BACT</name>
<dbReference type="InterPro" id="IPR050583">
    <property type="entry name" value="Mycobacterial_A85_antigen"/>
</dbReference>
<dbReference type="RefSeq" id="WP_171225991.1">
    <property type="nucleotide sequence ID" value="NZ_CP053085.1"/>
</dbReference>
<dbReference type="PANTHER" id="PTHR48098">
    <property type="entry name" value="ENTEROCHELIN ESTERASE-RELATED"/>
    <property type="match status" value="1"/>
</dbReference>
<evidence type="ECO:0008006" key="3">
    <source>
        <dbReference type="Google" id="ProtNLM"/>
    </source>
</evidence>
<evidence type="ECO:0000313" key="2">
    <source>
        <dbReference type="Proteomes" id="UP000500938"/>
    </source>
</evidence>
<accession>A0A6M4IS45</accession>
<dbReference type="KEGG" id="ggr:HKW67_14105"/>
<dbReference type="SUPFAM" id="SSF53474">
    <property type="entry name" value="alpha/beta-Hydrolases"/>
    <property type="match status" value="1"/>
</dbReference>
<gene>
    <name evidence="1" type="ORF">HKW67_14105</name>
</gene>
<dbReference type="Gene3D" id="3.40.50.1820">
    <property type="entry name" value="alpha/beta hydrolase"/>
    <property type="match status" value="1"/>
</dbReference>